<feature type="domain" description="Cation-transporting P-type ATPase N-terminal" evidence="12">
    <location>
        <begin position="51"/>
        <end position="120"/>
    </location>
</feature>
<keyword evidence="4" id="KW-0547">Nucleotide-binding</keyword>
<dbReference type="PRINTS" id="PR00121">
    <property type="entry name" value="NAKATPASE"/>
</dbReference>
<dbReference type="SFLD" id="SFLDS00003">
    <property type="entry name" value="Haloacid_Dehalogenase"/>
    <property type="match status" value="1"/>
</dbReference>
<dbReference type="Gene3D" id="3.40.50.1000">
    <property type="entry name" value="HAD superfamily/HAD-like"/>
    <property type="match status" value="1"/>
</dbReference>
<feature type="region of interest" description="Disordered" evidence="10">
    <location>
        <begin position="1055"/>
        <end position="1074"/>
    </location>
</feature>
<dbReference type="AlphaFoldDB" id="A0A7S1W838"/>
<dbReference type="InterPro" id="IPR018303">
    <property type="entry name" value="ATPase_P-typ_P_site"/>
</dbReference>
<dbReference type="InterPro" id="IPR036412">
    <property type="entry name" value="HAD-like_sf"/>
</dbReference>
<evidence type="ECO:0000313" key="13">
    <source>
        <dbReference type="EMBL" id="CAD9153372.1"/>
    </source>
</evidence>
<dbReference type="Pfam" id="PF00690">
    <property type="entry name" value="Cation_ATPase_N"/>
    <property type="match status" value="1"/>
</dbReference>
<dbReference type="InterPro" id="IPR008250">
    <property type="entry name" value="ATPase_P-typ_transduc_dom_A_sf"/>
</dbReference>
<evidence type="ECO:0000256" key="7">
    <source>
        <dbReference type="ARBA" id="ARBA00022967"/>
    </source>
</evidence>
<dbReference type="InterPro" id="IPR059000">
    <property type="entry name" value="ATPase_P-type_domA"/>
</dbReference>
<organism evidence="13">
    <name type="scientific">Neobodo designis</name>
    <name type="common">Flagellated protozoan</name>
    <name type="synonym">Bodo designis</name>
    <dbReference type="NCBI Taxonomy" id="312471"/>
    <lineage>
        <taxon>Eukaryota</taxon>
        <taxon>Discoba</taxon>
        <taxon>Euglenozoa</taxon>
        <taxon>Kinetoplastea</taxon>
        <taxon>Metakinetoplastina</taxon>
        <taxon>Neobodonida</taxon>
        <taxon>Neobodo</taxon>
    </lineage>
</organism>
<dbReference type="SFLD" id="SFLDF00027">
    <property type="entry name" value="p-type_atpase"/>
    <property type="match status" value="1"/>
</dbReference>
<dbReference type="Pfam" id="PF13246">
    <property type="entry name" value="Cation_ATPase"/>
    <property type="match status" value="1"/>
</dbReference>
<dbReference type="EMBL" id="HBGF01050870">
    <property type="protein sequence ID" value="CAD9153372.1"/>
    <property type="molecule type" value="Transcribed_RNA"/>
</dbReference>
<dbReference type="Pfam" id="PF00122">
    <property type="entry name" value="E1-E2_ATPase"/>
    <property type="match status" value="1"/>
</dbReference>
<dbReference type="SUPFAM" id="SSF81653">
    <property type="entry name" value="Calcium ATPase, transduction domain A"/>
    <property type="match status" value="1"/>
</dbReference>
<keyword evidence="3" id="KW-0479">Metal-binding</keyword>
<keyword evidence="9 11" id="KW-0472">Membrane</keyword>
<dbReference type="InterPro" id="IPR004014">
    <property type="entry name" value="ATPase_P-typ_cation-transptr_N"/>
</dbReference>
<gene>
    <name evidence="13" type="ORF">NDES1114_LOCUS34084</name>
</gene>
<dbReference type="PANTHER" id="PTHR24093:SF369">
    <property type="entry name" value="CALCIUM-TRANSPORTING ATPASE"/>
    <property type="match status" value="1"/>
</dbReference>
<dbReference type="GO" id="GO:0005524">
    <property type="term" value="F:ATP binding"/>
    <property type="evidence" value="ECO:0007669"/>
    <property type="project" value="UniProtKB-KW"/>
</dbReference>
<dbReference type="GO" id="GO:0012505">
    <property type="term" value="C:endomembrane system"/>
    <property type="evidence" value="ECO:0007669"/>
    <property type="project" value="UniProtKB-SubCell"/>
</dbReference>
<dbReference type="Gene3D" id="3.40.1110.10">
    <property type="entry name" value="Calcium-transporting ATPase, cytoplasmic domain N"/>
    <property type="match status" value="1"/>
</dbReference>
<evidence type="ECO:0000256" key="5">
    <source>
        <dbReference type="ARBA" id="ARBA00022840"/>
    </source>
</evidence>
<evidence type="ECO:0000256" key="8">
    <source>
        <dbReference type="ARBA" id="ARBA00022989"/>
    </source>
</evidence>
<dbReference type="GO" id="GO:0005388">
    <property type="term" value="F:P-type calcium transporter activity"/>
    <property type="evidence" value="ECO:0007669"/>
    <property type="project" value="TreeGrafter"/>
</dbReference>
<feature type="transmembrane region" description="Helical" evidence="11">
    <location>
        <begin position="140"/>
        <end position="158"/>
    </location>
</feature>
<dbReference type="SMART" id="SM00831">
    <property type="entry name" value="Cation_ATPase_N"/>
    <property type="match status" value="1"/>
</dbReference>
<feature type="transmembrane region" description="Helical" evidence="11">
    <location>
        <begin position="330"/>
        <end position="358"/>
    </location>
</feature>
<dbReference type="InterPro" id="IPR023299">
    <property type="entry name" value="ATPase_P-typ_cyto_dom_N"/>
</dbReference>
<feature type="transmembrane region" description="Helical" evidence="11">
    <location>
        <begin position="853"/>
        <end position="874"/>
    </location>
</feature>
<feature type="transmembrane region" description="Helical" evidence="11">
    <location>
        <begin position="95"/>
        <end position="120"/>
    </location>
</feature>
<dbReference type="Gene3D" id="1.20.1110.10">
    <property type="entry name" value="Calcium-transporting ATPase, transmembrane domain"/>
    <property type="match status" value="1"/>
</dbReference>
<feature type="transmembrane region" description="Helical" evidence="11">
    <location>
        <begin position="923"/>
        <end position="941"/>
    </location>
</feature>
<keyword evidence="8 11" id="KW-1133">Transmembrane helix</keyword>
<dbReference type="GO" id="GO:0016887">
    <property type="term" value="F:ATP hydrolysis activity"/>
    <property type="evidence" value="ECO:0007669"/>
    <property type="project" value="InterPro"/>
</dbReference>
<feature type="transmembrane region" description="Helical" evidence="11">
    <location>
        <begin position="962"/>
        <end position="982"/>
    </location>
</feature>
<keyword evidence="7" id="KW-1278">Translocase</keyword>
<dbReference type="GO" id="GO:0005886">
    <property type="term" value="C:plasma membrane"/>
    <property type="evidence" value="ECO:0007669"/>
    <property type="project" value="TreeGrafter"/>
</dbReference>
<feature type="transmembrane region" description="Helical" evidence="11">
    <location>
        <begin position="994"/>
        <end position="1015"/>
    </location>
</feature>
<reference evidence="13" key="1">
    <citation type="submission" date="2021-01" db="EMBL/GenBank/DDBJ databases">
        <authorList>
            <person name="Corre E."/>
            <person name="Pelletier E."/>
            <person name="Niang G."/>
            <person name="Scheremetjew M."/>
            <person name="Finn R."/>
            <person name="Kale V."/>
            <person name="Holt S."/>
            <person name="Cochrane G."/>
            <person name="Meng A."/>
            <person name="Brown T."/>
            <person name="Cohen L."/>
        </authorList>
    </citation>
    <scope>NUCLEOTIDE SEQUENCE</scope>
    <source>
        <strain evidence="13">CCAP 1951/1</strain>
    </source>
</reference>
<dbReference type="InterPro" id="IPR001757">
    <property type="entry name" value="P_typ_ATPase"/>
</dbReference>
<comment type="subcellular location">
    <subcellularLocation>
        <location evidence="1">Endomembrane system</location>
        <topology evidence="1">Multi-pass membrane protein</topology>
    </subcellularLocation>
</comment>
<name>A0A7S1W838_NEODS</name>
<keyword evidence="2 11" id="KW-0812">Transmembrane</keyword>
<dbReference type="InterPro" id="IPR023214">
    <property type="entry name" value="HAD_sf"/>
</dbReference>
<protein>
    <recommendedName>
        <fullName evidence="12">Cation-transporting P-type ATPase N-terminal domain-containing protein</fullName>
    </recommendedName>
</protein>
<evidence type="ECO:0000256" key="2">
    <source>
        <dbReference type="ARBA" id="ARBA00022692"/>
    </source>
</evidence>
<dbReference type="SFLD" id="SFLDG00002">
    <property type="entry name" value="C1.7:_P-type_atpase_like"/>
    <property type="match status" value="1"/>
</dbReference>
<evidence type="ECO:0000256" key="11">
    <source>
        <dbReference type="SAM" id="Phobius"/>
    </source>
</evidence>
<dbReference type="PRINTS" id="PR00119">
    <property type="entry name" value="CATATPASE"/>
</dbReference>
<dbReference type="SUPFAM" id="SSF56784">
    <property type="entry name" value="HAD-like"/>
    <property type="match status" value="1"/>
</dbReference>
<evidence type="ECO:0000256" key="1">
    <source>
        <dbReference type="ARBA" id="ARBA00004127"/>
    </source>
</evidence>
<keyword evidence="6" id="KW-0460">Magnesium</keyword>
<keyword evidence="5" id="KW-0067">ATP-binding</keyword>
<dbReference type="PANTHER" id="PTHR24093">
    <property type="entry name" value="CATION TRANSPORTING ATPASE"/>
    <property type="match status" value="1"/>
</dbReference>
<evidence type="ECO:0000256" key="9">
    <source>
        <dbReference type="ARBA" id="ARBA00023136"/>
    </source>
</evidence>
<proteinExistence type="predicted"/>
<dbReference type="InterPro" id="IPR006068">
    <property type="entry name" value="ATPase_P-typ_cation-transptr_C"/>
</dbReference>
<feature type="transmembrane region" description="Helical" evidence="11">
    <location>
        <begin position="812"/>
        <end position="832"/>
    </location>
</feature>
<dbReference type="InterPro" id="IPR044492">
    <property type="entry name" value="P_typ_ATPase_HD_dom"/>
</dbReference>
<evidence type="ECO:0000256" key="6">
    <source>
        <dbReference type="ARBA" id="ARBA00022842"/>
    </source>
</evidence>
<evidence type="ECO:0000259" key="12">
    <source>
        <dbReference type="SMART" id="SM00831"/>
    </source>
</evidence>
<sequence>MSDDNKSNDGENKRVERPPRREQTYVKYDVEKLEEAIERRDASVVHEEFGGPDGLMALFKSNAERGIDRASVEHRREQFGMNELKKKEPATFLEFFIEALSDQVIIILICAATVSIIFGMTLENPHTHEVDREKGWIEGTAIFISVLVVTLVGSISNYKKAKKFEEMEAEQSIKSVRAFRDGIEIDLDTRELVPGDIYKIDSGVALTCDCVTIKPQSLRMNESAITGEPDLIEKSNEGNCLLISGTCVEEGDAIVMVVAIGMDSLQGILKGSLDQEKEPTPLEEHLEELAGQIGYFGGFAALILIIALSIKEIILIETRDSKSWTPVPFLSFFLIAVALVAVAIPEGLPLAVTIALAFSMQAMMKDNCMVRVLASCETMGAATAVCSDKTGTLTQNLMTVVQGLLGEHEFMYQGVGLDLRDVSVQEVQFKDTEANPAVLGVSEPIRELYAQAIALNSTAKEVEREGKKVWTGNKTEMGMLKFFVHLGRDYEKIRETAPPHYSYPFSSAKKRMTSLVKESAEADCTTALLYTKGASETILADCKKMFDKDGNVVELTEQTRAHYDAIIVDMAKQGNRTIGIARAEKSVALPTDGSSEFPKDDPTDETELVWIGVVGIQDPMREEVPAAVKACNSAGLTVRMVTGDNIHTARAIATKCGFYEENGFDLAMTGPEFRHMSEHDRPALMELLPRLRVLARSSPSDKHVLVGLLQDQGEVVAVTGDGTNDAPALKLADVGFAMNTGTDIAKGASAMVLLDDNFASVVNAIRWGRAVNDNIKKFLQFQLAINVGGVFLTIVGSLASETSKEPFTPVQLLWLNMIMDTLAALSLATETPEDACLTRKPVYKQAPLITNRMRVFIGGHALFQVVIILLLLFLGHRWFETIDDPDRCAGVNPNDTATLAHCELVCKEVGGHMDGRFCQQGRVHSTMVFNIYILFQVFNVVNGRKIYGEMNPLEGCLTRSRSLVIIFALIGLLQALAVQFAGDFMSVTGLTGREWGICIGFGALEIIVGIIVRFIPVEDHVPEEIVEREAKHAQLYKDLTEAHQAKLMMCDSATSPTFPVEEPPKKPASNEPIA</sequence>
<evidence type="ECO:0000256" key="3">
    <source>
        <dbReference type="ARBA" id="ARBA00022723"/>
    </source>
</evidence>
<evidence type="ECO:0000256" key="4">
    <source>
        <dbReference type="ARBA" id="ARBA00022741"/>
    </source>
</evidence>
<feature type="transmembrane region" description="Helical" evidence="11">
    <location>
        <begin position="293"/>
        <end position="310"/>
    </location>
</feature>
<feature type="transmembrane region" description="Helical" evidence="11">
    <location>
        <begin position="783"/>
        <end position="800"/>
    </location>
</feature>
<evidence type="ECO:0000256" key="10">
    <source>
        <dbReference type="SAM" id="MobiDB-lite"/>
    </source>
</evidence>
<dbReference type="SUPFAM" id="SSF81660">
    <property type="entry name" value="Metal cation-transporting ATPase, ATP-binding domain N"/>
    <property type="match status" value="1"/>
</dbReference>
<dbReference type="Pfam" id="PF08282">
    <property type="entry name" value="Hydrolase_3"/>
    <property type="match status" value="1"/>
</dbReference>
<dbReference type="PROSITE" id="PS00154">
    <property type="entry name" value="ATPASE_E1_E2"/>
    <property type="match status" value="1"/>
</dbReference>
<accession>A0A7S1W838</accession>
<dbReference type="InterPro" id="IPR023298">
    <property type="entry name" value="ATPase_P-typ_TM_dom_sf"/>
</dbReference>
<dbReference type="NCBIfam" id="TIGR01494">
    <property type="entry name" value="ATPase_P-type"/>
    <property type="match status" value="2"/>
</dbReference>
<dbReference type="GO" id="GO:0046872">
    <property type="term" value="F:metal ion binding"/>
    <property type="evidence" value="ECO:0007669"/>
    <property type="project" value="UniProtKB-KW"/>
</dbReference>
<dbReference type="Pfam" id="PF00689">
    <property type="entry name" value="Cation_ATPase_C"/>
    <property type="match status" value="1"/>
</dbReference>
<dbReference type="Gene3D" id="2.70.150.10">
    <property type="entry name" value="Calcium-transporting ATPase, cytoplasmic transduction domain A"/>
    <property type="match status" value="1"/>
</dbReference>
<feature type="region of interest" description="Disordered" evidence="10">
    <location>
        <begin position="1"/>
        <end position="23"/>
    </location>
</feature>
<dbReference type="SUPFAM" id="SSF81665">
    <property type="entry name" value="Calcium ATPase, transmembrane domain M"/>
    <property type="match status" value="1"/>
</dbReference>